<keyword evidence="8 10" id="KW-0786">Thiamine pyrophosphate</keyword>
<comment type="cofactor">
    <cofactor evidence="1">
        <name>(R)-lipoate</name>
        <dbReference type="ChEBI" id="CHEBI:83088"/>
    </cofactor>
</comment>
<comment type="catalytic activity">
    <reaction evidence="10">
        <text>N(6)-[(R)-lipoyl]-L-lysyl-[protein] + pyruvate + H(+) = N(6)-[(R)-S(8)-acetyldihydrolipoyl]-L-lysyl-[protein] + CO2</text>
        <dbReference type="Rhea" id="RHEA:19189"/>
        <dbReference type="Rhea" id="RHEA-COMP:10474"/>
        <dbReference type="Rhea" id="RHEA-COMP:10478"/>
        <dbReference type="ChEBI" id="CHEBI:15361"/>
        <dbReference type="ChEBI" id="CHEBI:15378"/>
        <dbReference type="ChEBI" id="CHEBI:16526"/>
        <dbReference type="ChEBI" id="CHEBI:83099"/>
        <dbReference type="ChEBI" id="CHEBI:83111"/>
        <dbReference type="EC" id="1.2.4.1"/>
    </reaction>
</comment>
<keyword evidence="9 10" id="KW-0670">Pyruvate</keyword>
<dbReference type="InterPro" id="IPR027110">
    <property type="entry name" value="PDHB_mito-type"/>
</dbReference>
<dbReference type="PROSITE" id="PS00189">
    <property type="entry name" value="LIPOYL"/>
    <property type="match status" value="1"/>
</dbReference>
<keyword evidence="6" id="KW-0450">Lipoyl</keyword>
<dbReference type="InterPro" id="IPR000089">
    <property type="entry name" value="Biotin_lipoyl"/>
</dbReference>
<comment type="function">
    <text evidence="10">The pyruvate dehydrogenase complex catalyzes the overall conversion of pyruvate to acetyl-CoA and CO2.</text>
</comment>
<feature type="region of interest" description="Disordered" evidence="11">
    <location>
        <begin position="89"/>
        <end position="122"/>
    </location>
</feature>
<organism evidence="13 14">
    <name type="scientific">Mesorhizobium montanum</name>
    <dbReference type="NCBI Taxonomy" id="3072323"/>
    <lineage>
        <taxon>Bacteria</taxon>
        <taxon>Pseudomonadati</taxon>
        <taxon>Pseudomonadota</taxon>
        <taxon>Alphaproteobacteria</taxon>
        <taxon>Hyphomicrobiales</taxon>
        <taxon>Phyllobacteriaceae</taxon>
        <taxon>Mesorhizobium</taxon>
    </lineage>
</organism>
<dbReference type="CDD" id="cd07036">
    <property type="entry name" value="TPP_PYR_E1-PDHc-beta_like"/>
    <property type="match status" value="1"/>
</dbReference>
<evidence type="ECO:0000256" key="1">
    <source>
        <dbReference type="ARBA" id="ARBA00001938"/>
    </source>
</evidence>
<dbReference type="Gene3D" id="2.40.50.100">
    <property type="match status" value="1"/>
</dbReference>
<evidence type="ECO:0000256" key="5">
    <source>
        <dbReference type="ARBA" id="ARBA00016138"/>
    </source>
</evidence>
<dbReference type="SUPFAM" id="SSF52518">
    <property type="entry name" value="Thiamin diphosphate-binding fold (THDP-binding)"/>
    <property type="match status" value="1"/>
</dbReference>
<feature type="domain" description="Lipoyl-binding" evidence="12">
    <location>
        <begin position="2"/>
        <end position="78"/>
    </location>
</feature>
<dbReference type="RefSeq" id="WP_320232499.1">
    <property type="nucleotide sequence ID" value="NZ_JAVIJF010000006.1"/>
</dbReference>
<dbReference type="EC" id="1.2.4.1" evidence="4 10"/>
<evidence type="ECO:0000256" key="3">
    <source>
        <dbReference type="ARBA" id="ARBA00011870"/>
    </source>
</evidence>
<dbReference type="NCBIfam" id="NF008854">
    <property type="entry name" value="PRK11892.1"/>
    <property type="match status" value="1"/>
</dbReference>
<dbReference type="Pfam" id="PF00364">
    <property type="entry name" value="Biotin_lipoyl"/>
    <property type="match status" value="1"/>
</dbReference>
<dbReference type="SUPFAM" id="SSF51230">
    <property type="entry name" value="Single hybrid motif"/>
    <property type="match status" value="1"/>
</dbReference>
<evidence type="ECO:0000259" key="12">
    <source>
        <dbReference type="PROSITE" id="PS50968"/>
    </source>
</evidence>
<reference evidence="13 14" key="1">
    <citation type="submission" date="2023-08" db="EMBL/GenBank/DDBJ databases">
        <title>Implementing the SeqCode for naming new Mesorhizobium species isolated from Vachellia karroo root nodules.</title>
        <authorList>
            <person name="Van Lill M."/>
        </authorList>
    </citation>
    <scope>NUCLEOTIDE SEQUENCE [LARGE SCALE GENOMIC DNA]</scope>
    <source>
        <strain evidence="13 14">MSK 1335</strain>
    </source>
</reference>
<evidence type="ECO:0000256" key="11">
    <source>
        <dbReference type="SAM" id="MobiDB-lite"/>
    </source>
</evidence>
<dbReference type="PROSITE" id="PS50968">
    <property type="entry name" value="BIOTINYL_LIPOYL"/>
    <property type="match status" value="1"/>
</dbReference>
<evidence type="ECO:0000256" key="6">
    <source>
        <dbReference type="ARBA" id="ARBA00022823"/>
    </source>
</evidence>
<dbReference type="NCBIfam" id="NF006667">
    <property type="entry name" value="PRK09212.1"/>
    <property type="match status" value="1"/>
</dbReference>
<dbReference type="Gene3D" id="3.40.50.970">
    <property type="match status" value="1"/>
</dbReference>
<evidence type="ECO:0000256" key="4">
    <source>
        <dbReference type="ARBA" id="ARBA00012281"/>
    </source>
</evidence>
<comment type="cofactor">
    <cofactor evidence="2 10">
        <name>thiamine diphosphate</name>
        <dbReference type="ChEBI" id="CHEBI:58937"/>
    </cofactor>
</comment>
<evidence type="ECO:0000256" key="7">
    <source>
        <dbReference type="ARBA" id="ARBA00023002"/>
    </source>
</evidence>
<dbReference type="InterPro" id="IPR033248">
    <property type="entry name" value="Transketolase_C"/>
</dbReference>
<dbReference type="SMART" id="SM00861">
    <property type="entry name" value="Transket_pyr"/>
    <property type="match status" value="1"/>
</dbReference>
<protein>
    <recommendedName>
        <fullName evidence="5 10">Pyruvate dehydrogenase E1 component subunit beta</fullName>
        <ecNumber evidence="4 10">1.2.4.1</ecNumber>
    </recommendedName>
</protein>
<dbReference type="Proteomes" id="UP001276840">
    <property type="component" value="Unassembled WGS sequence"/>
</dbReference>
<evidence type="ECO:0000256" key="9">
    <source>
        <dbReference type="ARBA" id="ARBA00023317"/>
    </source>
</evidence>
<comment type="caution">
    <text evidence="13">The sequence shown here is derived from an EMBL/GenBank/DDBJ whole genome shotgun (WGS) entry which is preliminary data.</text>
</comment>
<dbReference type="SUPFAM" id="SSF52922">
    <property type="entry name" value="TK C-terminal domain-like"/>
    <property type="match status" value="1"/>
</dbReference>
<dbReference type="GO" id="GO:0004739">
    <property type="term" value="F:pyruvate dehydrogenase (acetyl-transferring) activity"/>
    <property type="evidence" value="ECO:0007669"/>
    <property type="project" value="UniProtKB-EC"/>
</dbReference>
<keyword evidence="7 10" id="KW-0560">Oxidoreductase</keyword>
<gene>
    <name evidence="13" type="ORF">RFM68_09575</name>
</gene>
<dbReference type="InterPro" id="IPR003016">
    <property type="entry name" value="2-oxoA_DH_lipoyl-BS"/>
</dbReference>
<evidence type="ECO:0000313" key="14">
    <source>
        <dbReference type="Proteomes" id="UP001276840"/>
    </source>
</evidence>
<dbReference type="EMBL" id="JAVIJF010000006">
    <property type="protein sequence ID" value="MDX8524758.1"/>
    <property type="molecule type" value="Genomic_DNA"/>
</dbReference>
<dbReference type="Gene3D" id="3.40.50.920">
    <property type="match status" value="1"/>
</dbReference>
<sequence>MPIEILMPALSPTMEEGNLSKWLKNEGDKIVAGDVIAEIETDKATMEVEAVDEGTLGKIVVPAGTEGVKVNAVIAVLLQDGESAADVDKAAAPAKAEASAPAEEATPAKPQAAPVAAAPKTEIAADPDIPAGTEMVSTTVREALRDAMAEEMRRDGDVFVMGEEVAEYQGAYKITQGLLQEFGPRRVVDTPITEHGFAGVGVGAAMAGLKPIVEFMTFNFAMQAIDQIINSAAKTLYMSGGQMGAPIVFRGPNGAAARVAAQHSQCYAAWYSHIPGLKVVMPYTAGDAKGLLKAAIRDPNPVIFLENEILYGHSFDVPKLDDFVLPIGKARIHKQGKDVTIVSFGIGMTYAVKAEAELRGMGIDAEIIDLRTIRPLDFDTIIASVKKTNRLVVVEEGFPQSSVGDHIANQVSQRAFDFLDAPVITIAGKDVPMPYAANLEKLALPNVAEVIEAVKAVTYRG</sequence>
<evidence type="ECO:0000256" key="2">
    <source>
        <dbReference type="ARBA" id="ARBA00001964"/>
    </source>
</evidence>
<evidence type="ECO:0000256" key="8">
    <source>
        <dbReference type="ARBA" id="ARBA00023052"/>
    </source>
</evidence>
<dbReference type="InterPro" id="IPR009014">
    <property type="entry name" value="Transketo_C/PFOR_II"/>
</dbReference>
<dbReference type="Pfam" id="PF02779">
    <property type="entry name" value="Transket_pyr"/>
    <property type="match status" value="1"/>
</dbReference>
<dbReference type="InterPro" id="IPR005475">
    <property type="entry name" value="Transketolase-like_Pyr-bd"/>
</dbReference>
<dbReference type="PANTHER" id="PTHR11624:SF96">
    <property type="entry name" value="PYRUVATE DEHYDROGENASE E1 COMPONENT SUBUNIT BETA, MITOCHONDRIAL"/>
    <property type="match status" value="1"/>
</dbReference>
<accession>A0ABU4ZL63</accession>
<proteinExistence type="predicted"/>
<evidence type="ECO:0000256" key="10">
    <source>
        <dbReference type="RuleBase" id="RU364074"/>
    </source>
</evidence>
<comment type="subunit">
    <text evidence="3">Heterodimer of an alpha and a beta chain.</text>
</comment>
<feature type="compositionally biased region" description="Low complexity" evidence="11">
    <location>
        <begin position="90"/>
        <end position="122"/>
    </location>
</feature>
<dbReference type="PANTHER" id="PTHR11624">
    <property type="entry name" value="DEHYDROGENASE RELATED"/>
    <property type="match status" value="1"/>
</dbReference>
<dbReference type="InterPro" id="IPR011053">
    <property type="entry name" value="Single_hybrid_motif"/>
</dbReference>
<name>A0ABU4ZL63_9HYPH</name>
<dbReference type="InterPro" id="IPR029061">
    <property type="entry name" value="THDP-binding"/>
</dbReference>
<dbReference type="Pfam" id="PF02780">
    <property type="entry name" value="Transketolase_C"/>
    <property type="match status" value="1"/>
</dbReference>
<keyword evidence="14" id="KW-1185">Reference proteome</keyword>
<evidence type="ECO:0000313" key="13">
    <source>
        <dbReference type="EMBL" id="MDX8524758.1"/>
    </source>
</evidence>
<dbReference type="CDD" id="cd06849">
    <property type="entry name" value="lipoyl_domain"/>
    <property type="match status" value="1"/>
</dbReference>